<proteinExistence type="predicted"/>
<dbReference type="EMBL" id="CAJJDP010000107">
    <property type="protein sequence ID" value="CAD8194874.1"/>
    <property type="molecule type" value="Genomic_DNA"/>
</dbReference>
<evidence type="ECO:0000313" key="2">
    <source>
        <dbReference type="Proteomes" id="UP000683925"/>
    </source>
</evidence>
<keyword evidence="2" id="KW-1185">Reference proteome</keyword>
<organism evidence="1 2">
    <name type="scientific">Paramecium octaurelia</name>
    <dbReference type="NCBI Taxonomy" id="43137"/>
    <lineage>
        <taxon>Eukaryota</taxon>
        <taxon>Sar</taxon>
        <taxon>Alveolata</taxon>
        <taxon>Ciliophora</taxon>
        <taxon>Intramacronucleata</taxon>
        <taxon>Oligohymenophorea</taxon>
        <taxon>Peniculida</taxon>
        <taxon>Parameciidae</taxon>
        <taxon>Paramecium</taxon>
    </lineage>
</organism>
<protein>
    <submittedName>
        <fullName evidence="1">Uncharacterized protein</fullName>
    </submittedName>
</protein>
<evidence type="ECO:0000313" key="1">
    <source>
        <dbReference type="EMBL" id="CAD8194874.1"/>
    </source>
</evidence>
<dbReference type="Proteomes" id="UP000683925">
    <property type="component" value="Unassembled WGS sequence"/>
</dbReference>
<accession>A0A8S1WXT5</accession>
<comment type="caution">
    <text evidence="1">The sequence shown here is derived from an EMBL/GenBank/DDBJ whole genome shotgun (WGS) entry which is preliminary data.</text>
</comment>
<sequence length="222" mass="26320">MNSSLPEDEQDLEYFKLNQRFLLKGNCNLNYQNREAKVISTNGEIIRIIRRIQKTGQQKAIWQGETLNTVGGQYIKIRQIFHTFKKIEIIVGKGLFKNDNKYQPLIYIYQSPIILSQQLQIASFNLDKYNNTKCQWFLILSDLNAFHQAFVTILGCILQLELRHKPIIDQFSCYLYMYLKISTFIQQLQNNTIKYQLMKETRNLNLLILSIYIFEALNQEYI</sequence>
<dbReference type="AlphaFoldDB" id="A0A8S1WXT5"/>
<gene>
    <name evidence="1" type="ORF">POCTA_138.1.T1070214</name>
</gene>
<name>A0A8S1WXT5_PAROT</name>
<reference evidence="1" key="1">
    <citation type="submission" date="2021-01" db="EMBL/GenBank/DDBJ databases">
        <authorList>
            <consortium name="Genoscope - CEA"/>
            <person name="William W."/>
        </authorList>
    </citation>
    <scope>NUCLEOTIDE SEQUENCE</scope>
</reference>